<dbReference type="InterPro" id="IPR013783">
    <property type="entry name" value="Ig-like_fold"/>
</dbReference>
<dbReference type="Pfam" id="PF07228">
    <property type="entry name" value="SpoIIE"/>
    <property type="match status" value="1"/>
</dbReference>
<dbReference type="Gene3D" id="3.30.450.20">
    <property type="entry name" value="PAS domain"/>
    <property type="match status" value="1"/>
</dbReference>
<dbReference type="InterPro" id="IPR000014">
    <property type="entry name" value="PAS"/>
</dbReference>
<evidence type="ECO:0000256" key="1">
    <source>
        <dbReference type="ARBA" id="ARBA00022801"/>
    </source>
</evidence>
<dbReference type="Pfam" id="PF00989">
    <property type="entry name" value="PAS"/>
    <property type="match status" value="1"/>
</dbReference>
<dbReference type="Proteomes" id="UP000236654">
    <property type="component" value="Unassembled WGS sequence"/>
</dbReference>
<dbReference type="PROSITE" id="PS50113">
    <property type="entry name" value="PAC"/>
    <property type="match status" value="1"/>
</dbReference>
<dbReference type="NCBIfam" id="TIGR00229">
    <property type="entry name" value="sensory_box"/>
    <property type="match status" value="1"/>
</dbReference>
<dbReference type="Pfam" id="PF07495">
    <property type="entry name" value="Y_Y_Y"/>
    <property type="match status" value="1"/>
</dbReference>
<evidence type="ECO:0000259" key="4">
    <source>
        <dbReference type="PROSITE" id="PS50113"/>
    </source>
</evidence>
<dbReference type="GO" id="GO:0006355">
    <property type="term" value="P:regulation of DNA-templated transcription"/>
    <property type="evidence" value="ECO:0007669"/>
    <property type="project" value="InterPro"/>
</dbReference>
<proteinExistence type="predicted"/>
<dbReference type="RefSeq" id="WP_101335255.1">
    <property type="nucleotide sequence ID" value="NZ_PJNI01000014.1"/>
</dbReference>
<dbReference type="EMBL" id="PJNI01000014">
    <property type="protein sequence ID" value="PKR80063.1"/>
    <property type="molecule type" value="Genomic_DNA"/>
</dbReference>
<dbReference type="GO" id="GO:0016791">
    <property type="term" value="F:phosphatase activity"/>
    <property type="evidence" value="ECO:0007669"/>
    <property type="project" value="TreeGrafter"/>
</dbReference>
<feature type="transmembrane region" description="Helical" evidence="2">
    <location>
        <begin position="738"/>
        <end position="758"/>
    </location>
</feature>
<feature type="transmembrane region" description="Helical" evidence="2">
    <location>
        <begin position="779"/>
        <end position="797"/>
    </location>
</feature>
<feature type="transmembrane region" description="Helical" evidence="2">
    <location>
        <begin position="862"/>
        <end position="878"/>
    </location>
</feature>
<dbReference type="InterPro" id="IPR013767">
    <property type="entry name" value="PAS_fold"/>
</dbReference>
<feature type="transmembrane region" description="Helical" evidence="2">
    <location>
        <begin position="885"/>
        <end position="903"/>
    </location>
</feature>
<keyword evidence="1" id="KW-0378">Hydrolase</keyword>
<keyword evidence="2" id="KW-0812">Transmembrane</keyword>
<dbReference type="SMART" id="SM00331">
    <property type="entry name" value="PP2C_SIG"/>
    <property type="match status" value="1"/>
</dbReference>
<dbReference type="OrthoDB" id="9811889at2"/>
<evidence type="ECO:0000313" key="5">
    <source>
        <dbReference type="EMBL" id="PKR80063.1"/>
    </source>
</evidence>
<dbReference type="InterPro" id="IPR001932">
    <property type="entry name" value="PPM-type_phosphatase-like_dom"/>
</dbReference>
<evidence type="ECO:0000313" key="6">
    <source>
        <dbReference type="Proteomes" id="UP000236654"/>
    </source>
</evidence>
<feature type="domain" description="PAC" evidence="4">
    <location>
        <begin position="1126"/>
        <end position="1180"/>
    </location>
</feature>
<organism evidence="5 6">
    <name type="scientific">Brumimicrobium salinarum</name>
    <dbReference type="NCBI Taxonomy" id="2058658"/>
    <lineage>
        <taxon>Bacteria</taxon>
        <taxon>Pseudomonadati</taxon>
        <taxon>Bacteroidota</taxon>
        <taxon>Flavobacteriia</taxon>
        <taxon>Flavobacteriales</taxon>
        <taxon>Crocinitomicaceae</taxon>
        <taxon>Brumimicrobium</taxon>
    </lineage>
</organism>
<dbReference type="Gene3D" id="3.60.40.10">
    <property type="entry name" value="PPM-type phosphatase domain"/>
    <property type="match status" value="1"/>
</dbReference>
<dbReference type="InterPro" id="IPR011047">
    <property type="entry name" value="Quinoprotein_ADH-like_sf"/>
</dbReference>
<evidence type="ECO:0000259" key="3">
    <source>
        <dbReference type="PROSITE" id="PS50112"/>
    </source>
</evidence>
<reference evidence="5 6" key="1">
    <citation type="submission" date="2017-12" db="EMBL/GenBank/DDBJ databases">
        <title>The draft genome sequence of Brumimicrobium saltpan LHR20.</title>
        <authorList>
            <person name="Do Z.-J."/>
            <person name="Luo H.-R."/>
        </authorList>
    </citation>
    <scope>NUCLEOTIDE SEQUENCE [LARGE SCALE GENOMIC DNA]</scope>
    <source>
        <strain evidence="5 6">LHR20</strain>
    </source>
</reference>
<dbReference type="SUPFAM" id="SSF50998">
    <property type="entry name" value="Quinoprotein alcohol dehydrogenase-like"/>
    <property type="match status" value="1"/>
</dbReference>
<feature type="domain" description="PAS" evidence="3">
    <location>
        <begin position="1052"/>
        <end position="1122"/>
    </location>
</feature>
<keyword evidence="2" id="KW-0472">Membrane</keyword>
<evidence type="ECO:0008006" key="7">
    <source>
        <dbReference type="Google" id="ProtNLM"/>
    </source>
</evidence>
<dbReference type="SUPFAM" id="SSF55785">
    <property type="entry name" value="PYP-like sensor domain (PAS domain)"/>
    <property type="match status" value="1"/>
</dbReference>
<dbReference type="InterPro" id="IPR036457">
    <property type="entry name" value="PPM-type-like_dom_sf"/>
</dbReference>
<dbReference type="InterPro" id="IPR015943">
    <property type="entry name" value="WD40/YVTN_repeat-like_dom_sf"/>
</dbReference>
<evidence type="ECO:0000256" key="2">
    <source>
        <dbReference type="SAM" id="Phobius"/>
    </source>
</evidence>
<dbReference type="InterPro" id="IPR000700">
    <property type="entry name" value="PAS-assoc_C"/>
</dbReference>
<dbReference type="InterPro" id="IPR035965">
    <property type="entry name" value="PAS-like_dom_sf"/>
</dbReference>
<dbReference type="SMART" id="SM00091">
    <property type="entry name" value="PAS"/>
    <property type="match status" value="2"/>
</dbReference>
<dbReference type="InterPro" id="IPR011123">
    <property type="entry name" value="Y_Y_Y"/>
</dbReference>
<dbReference type="PANTHER" id="PTHR43156">
    <property type="entry name" value="STAGE II SPORULATION PROTEIN E-RELATED"/>
    <property type="match status" value="1"/>
</dbReference>
<name>A0A2I0R0G0_9FLAO</name>
<keyword evidence="2" id="KW-1133">Transmembrane helix</keyword>
<feature type="transmembrane region" description="Helical" evidence="2">
    <location>
        <begin position="909"/>
        <end position="929"/>
    </location>
</feature>
<dbReference type="PROSITE" id="PS50112">
    <property type="entry name" value="PAS"/>
    <property type="match status" value="1"/>
</dbReference>
<protein>
    <recommendedName>
        <fullName evidence="7">PAS domain-containing protein</fullName>
    </recommendedName>
</protein>
<gene>
    <name evidence="5" type="ORF">CW751_11900</name>
</gene>
<accession>A0A2I0R0G0</accession>
<dbReference type="CDD" id="cd00130">
    <property type="entry name" value="PAS"/>
    <property type="match status" value="1"/>
</dbReference>
<dbReference type="Gene3D" id="2.130.10.10">
    <property type="entry name" value="YVTN repeat-like/Quinoprotein amine dehydrogenase"/>
    <property type="match status" value="3"/>
</dbReference>
<dbReference type="PANTHER" id="PTHR43156:SF9">
    <property type="entry name" value="HAMP DOMAIN-CONTAINING PROTEIN"/>
    <property type="match status" value="1"/>
</dbReference>
<feature type="transmembrane region" description="Helical" evidence="2">
    <location>
        <begin position="809"/>
        <end position="826"/>
    </location>
</feature>
<dbReference type="Gene3D" id="2.60.40.10">
    <property type="entry name" value="Immunoglobulins"/>
    <property type="match status" value="1"/>
</dbReference>
<dbReference type="InterPro" id="IPR052016">
    <property type="entry name" value="Bact_Sigma-Reg"/>
</dbReference>
<keyword evidence="6" id="KW-1185">Reference proteome</keyword>
<sequence length="1439" mass="164324">MKRYKVISLFVFFLISVYSVVGQMYTFRHYGHKDGLILSSLLTAVEAPNGFIWLGTDGGGIVKFDGKNFKYLNQQQGRTNRHVSNICVDNKQLYFSTMYRGVFKYQNDSISKVDYVQQFGRNLFFSKKNNTSLVLQDSGLKIYKDSLLVEEKLSYPYNKKTNFYGKFSFLDNFFVFSSKGNYIVQDQKITNIYEWILTDETVTSDLVAAFKKGDSLVFIDKYLRNEITVLLEGSNPQFFIKNKIQDSILNSNEHVVRWDKRGDMMVFITSQGRIVKRDLKNHEYTHIQHNSDEEIRKPTDILIDKNHDIWITTLMNGLFRISLEPFTIIRNNPVFQNPLIIFIGGVENRFAAISISGEGTYVTDESQKVDFNLNPDIYCDSYTFHNDETLFGTNKGIYKLENKKLKLHGAFQHLENERVTLIHSMHGELWYAIASKGLFKKNDKTGEVEHFNKAPAYFYNILVSPDSTALFFGTNNGVYKYSYSDGSIKRLKSSVNGFDLGSYVGNSTIDAYGTMWFSFDNGLFGLTKAGDKVAITEEIYLPSLLIYTLNSDAFGNLLVGTNKGVTNIEVDENGRAISSNTYDKNNGFYGYETHMRSAHKTEDGTIYLGTLEGLIMVKPKFLKKKNTPNKPVINSFKNKNVDNLLNTGKPIVLDSEDNLLLLEFSSVNSKSSFVSYSYRLKGFQENWSKWSKETTAYYNDLPSGKYEFLVRASIDGEGVSDTTVLPFKIVIPFYKNKWFIISVIVLLIIIGIVILELTSSFNKNNIILSRDVGADKKTSLNMLLVGGLVNPAVHLFAPRIDESIAFHDIGALISGALLLILFWMVLTTEFAKKRASNFLVTGFLILLAYNLLYIYLSGIHPFYIIVLLLVFFVTPFVFKRLRSVVVLSLLLGALSVLIIFFVKEPVFNQYLFVMAIGVIGFLAIFMSYIRNNSFEHLIFTSGVVNNGNALVVAFNTKGKISFASENIERILGLSKELKGKDISYLNQFLPHDNKDRRFSNIDLISQFQEGAIFVTPLMTFNNEVVYYQWSCKEFSKEVRVILGQDVTEKINLENYYELIVRNADDLIFQTDTNGNFTFVNDKCEFIFGFSKEELLQTSIYSFIDINYQEKVRKFFSNCLIDRNKGVYIEFPIKSADNSERWLGLNLTAMEKPAAENLIIGFLGLARDVTETLRSNRIIKEQNKDITASINYARRIQFNMLPRSTEFDDIFEENFILYKPKDIVSGDFYWLNNVKDKTILIVSDSTGHGVPGSFMTLLGINILNQIILEEEITDPGEILNRLDKYLMYVLPRDGQNKIQDGMETVVCVFDNNSDQMEYAFAGGRFVITDEQNDKLKVVKGQMKHIGDEAVEDKFTYTTHNMTLTKMQTLYIFTDGYPDQFGGEKNKKLTIKKFLALIDAISPQYLAEQNKILQEHLGEWMGDIPQTDDITVVAVRGLIDK</sequence>
<feature type="transmembrane region" description="Helical" evidence="2">
    <location>
        <begin position="838"/>
        <end position="856"/>
    </location>
</feature>
<comment type="caution">
    <text evidence="5">The sequence shown here is derived from an EMBL/GenBank/DDBJ whole genome shotgun (WGS) entry which is preliminary data.</text>
</comment>